<reference evidence="2 3" key="1">
    <citation type="submission" date="2018-05" db="EMBL/GenBank/DDBJ databases">
        <title>Genomic Encyclopedia of Type Strains, Phase IV (KMG-IV): sequencing the most valuable type-strain genomes for metagenomic binning, comparative biology and taxonomic classification.</title>
        <authorList>
            <person name="Goeker M."/>
        </authorList>
    </citation>
    <scope>NUCLEOTIDE SEQUENCE [LARGE SCALE GENOMIC DNA]</scope>
    <source>
        <strain evidence="2 3">DSM 29661</strain>
    </source>
</reference>
<feature type="domain" description="Amidase" evidence="1">
    <location>
        <begin position="21"/>
        <end position="467"/>
    </location>
</feature>
<organism evidence="2 3">
    <name type="scientific">Rivihabitans pingtungensis</name>
    <dbReference type="NCBI Taxonomy" id="1054498"/>
    <lineage>
        <taxon>Bacteria</taxon>
        <taxon>Pseudomonadati</taxon>
        <taxon>Pseudomonadota</taxon>
        <taxon>Betaproteobacteria</taxon>
        <taxon>Neisseriales</taxon>
        <taxon>Aquaspirillaceae</taxon>
        <taxon>Rivihabitans</taxon>
    </lineage>
</organism>
<evidence type="ECO:0000259" key="1">
    <source>
        <dbReference type="Pfam" id="PF01425"/>
    </source>
</evidence>
<comment type="caution">
    <text evidence="2">The sequence shown here is derived from an EMBL/GenBank/DDBJ whole genome shotgun (WGS) entry which is preliminary data.</text>
</comment>
<dbReference type="Gene3D" id="3.90.1300.10">
    <property type="entry name" value="Amidase signature (AS) domain"/>
    <property type="match status" value="1"/>
</dbReference>
<proteinExistence type="predicted"/>
<dbReference type="PANTHER" id="PTHR43372">
    <property type="entry name" value="FATTY-ACID AMIDE HYDROLASE"/>
    <property type="match status" value="1"/>
</dbReference>
<dbReference type="PANTHER" id="PTHR43372:SF4">
    <property type="entry name" value="FATTY-ACID AMIDE HYDROLASE 2"/>
    <property type="match status" value="1"/>
</dbReference>
<evidence type="ECO:0000313" key="2">
    <source>
        <dbReference type="EMBL" id="PXX77733.1"/>
    </source>
</evidence>
<name>A0A318KWY0_9NEIS</name>
<accession>A0A318KWY0</accession>
<protein>
    <submittedName>
        <fullName evidence="2">Amidase</fullName>
    </submittedName>
</protein>
<dbReference type="Pfam" id="PF01425">
    <property type="entry name" value="Amidase"/>
    <property type="match status" value="1"/>
</dbReference>
<dbReference type="InterPro" id="IPR023631">
    <property type="entry name" value="Amidase_dom"/>
</dbReference>
<dbReference type="AlphaFoldDB" id="A0A318KWY0"/>
<dbReference type="OrthoDB" id="9811471at2"/>
<dbReference type="EMBL" id="QJKI01000015">
    <property type="protein sequence ID" value="PXX77733.1"/>
    <property type="molecule type" value="Genomic_DNA"/>
</dbReference>
<dbReference type="GO" id="GO:0012505">
    <property type="term" value="C:endomembrane system"/>
    <property type="evidence" value="ECO:0007669"/>
    <property type="project" value="TreeGrafter"/>
</dbReference>
<dbReference type="InterPro" id="IPR036928">
    <property type="entry name" value="AS_sf"/>
</dbReference>
<dbReference type="RefSeq" id="WP_110391273.1">
    <property type="nucleotide sequence ID" value="NZ_QJKI01000015.1"/>
</dbReference>
<keyword evidence="3" id="KW-1185">Reference proteome</keyword>
<dbReference type="SUPFAM" id="SSF75304">
    <property type="entry name" value="Amidase signature (AS) enzymes"/>
    <property type="match status" value="1"/>
</dbReference>
<dbReference type="InterPro" id="IPR052739">
    <property type="entry name" value="FAAH2"/>
</dbReference>
<sequence length="490" mass="51279">MLSATAALRALALGDGAASQLLEAHVARIAQHNPRIRALVTLDIERARAAAQAVDALPLAERARRLAGEQPLLGLPISIKDAFATQGLRTTSSHPPLANYLPAADATLVARLKAAGAIVLGKSNLSELAGDPQCWSPLFGPTHNPWDLSLTPGGSSGGSAAAIAMGFAALELGSDIGGSIRIPAACCGVVGFKASENRLPRTGHIPHLPGQPRSVRHMLSFGLLARTVADVAHAMPSLAGADGEDQEVPPLPWRPQPPLTRPLRLAWCDDFAGLPLCPRTRAGLTQALAGARAAGHQLLRRQPAGPPLAQVWRAFGVLAGSEIGLALPARQRWPLALLAGLLPASQPIAQGFAQGARLSLRRQQWALGVRDAWLRALESMLYEVDAWLCPTLLCTAWPASPPPRHGGLPAPLNIGGRRVPYLEATLSLTSLFSLSGSPVLSLPVGVLDGVPVGVQLVGRKWRDEALLAMGESLASAWPAMPMPPGAQVDD</sequence>
<dbReference type="Proteomes" id="UP000247555">
    <property type="component" value="Unassembled WGS sequence"/>
</dbReference>
<evidence type="ECO:0000313" key="3">
    <source>
        <dbReference type="Proteomes" id="UP000247555"/>
    </source>
</evidence>
<dbReference type="PIRSF" id="PIRSF001221">
    <property type="entry name" value="Amidase_fungi"/>
    <property type="match status" value="1"/>
</dbReference>
<gene>
    <name evidence="2" type="ORF">DFR34_11545</name>
</gene>